<dbReference type="PANTHER" id="PTHR10030:SF37">
    <property type="entry name" value="ALPHA-L-FUCOSIDASE-RELATED"/>
    <property type="match status" value="1"/>
</dbReference>
<dbReference type="InterPro" id="IPR057739">
    <property type="entry name" value="Glyco_hydro_29_N"/>
</dbReference>
<dbReference type="EMBL" id="SJPJ01000001">
    <property type="protein sequence ID" value="TWT78849.1"/>
    <property type="molecule type" value="Genomic_DNA"/>
</dbReference>
<dbReference type="Proteomes" id="UP000315010">
    <property type="component" value="Unassembled WGS sequence"/>
</dbReference>
<organism evidence="9 10">
    <name type="scientific">Novipirellula herctigrandis</name>
    <dbReference type="NCBI Taxonomy" id="2527986"/>
    <lineage>
        <taxon>Bacteria</taxon>
        <taxon>Pseudomonadati</taxon>
        <taxon>Planctomycetota</taxon>
        <taxon>Planctomycetia</taxon>
        <taxon>Pirellulales</taxon>
        <taxon>Pirellulaceae</taxon>
        <taxon>Novipirellula</taxon>
    </lineage>
</organism>
<feature type="domain" description="Alpha-L-fucosidase C-terminal" evidence="8">
    <location>
        <begin position="449"/>
        <end position="522"/>
    </location>
</feature>
<keyword evidence="6" id="KW-0326">Glycosidase</keyword>
<accession>A0A5C5YUX8</accession>
<dbReference type="Gene3D" id="2.60.40.1180">
    <property type="entry name" value="Golgi alpha-mannosidase II"/>
    <property type="match status" value="1"/>
</dbReference>
<keyword evidence="4" id="KW-0732">Signal</keyword>
<dbReference type="Gene3D" id="3.20.20.80">
    <property type="entry name" value="Glycosidases"/>
    <property type="match status" value="1"/>
</dbReference>
<dbReference type="SUPFAM" id="SSF51445">
    <property type="entry name" value="(Trans)glycosidases"/>
    <property type="match status" value="1"/>
</dbReference>
<evidence type="ECO:0000313" key="9">
    <source>
        <dbReference type="EMBL" id="TWT78849.1"/>
    </source>
</evidence>
<reference evidence="9 10" key="1">
    <citation type="submission" date="2019-02" db="EMBL/GenBank/DDBJ databases">
        <title>Deep-cultivation of Planctomycetes and their phenomic and genomic characterization uncovers novel biology.</title>
        <authorList>
            <person name="Wiegand S."/>
            <person name="Jogler M."/>
            <person name="Boedeker C."/>
            <person name="Pinto D."/>
            <person name="Vollmers J."/>
            <person name="Rivas-Marin E."/>
            <person name="Kohn T."/>
            <person name="Peeters S.H."/>
            <person name="Heuer A."/>
            <person name="Rast P."/>
            <person name="Oberbeckmann S."/>
            <person name="Bunk B."/>
            <person name="Jeske O."/>
            <person name="Meyerdierks A."/>
            <person name="Storesund J.E."/>
            <person name="Kallscheuer N."/>
            <person name="Luecker S."/>
            <person name="Lage O.M."/>
            <person name="Pohl T."/>
            <person name="Merkel B.J."/>
            <person name="Hornburger P."/>
            <person name="Mueller R.-W."/>
            <person name="Bruemmer F."/>
            <person name="Labrenz M."/>
            <person name="Spormann A.M."/>
            <person name="Op Den Camp H."/>
            <person name="Overmann J."/>
            <person name="Amann R."/>
            <person name="Jetten M.S.M."/>
            <person name="Mascher T."/>
            <person name="Medema M.H."/>
            <person name="Devos D.P."/>
            <person name="Kaster A.-K."/>
            <person name="Ovreas L."/>
            <person name="Rohde M."/>
            <person name="Galperin M.Y."/>
            <person name="Jogler C."/>
        </authorList>
    </citation>
    <scope>NUCLEOTIDE SEQUENCE [LARGE SCALE GENOMIC DNA]</scope>
    <source>
        <strain evidence="9 10">CA13</strain>
    </source>
</reference>
<evidence type="ECO:0000256" key="1">
    <source>
        <dbReference type="ARBA" id="ARBA00004071"/>
    </source>
</evidence>
<dbReference type="EC" id="3.2.1.51" evidence="3"/>
<evidence type="ECO:0000256" key="4">
    <source>
        <dbReference type="ARBA" id="ARBA00022729"/>
    </source>
</evidence>
<dbReference type="AlphaFoldDB" id="A0A5C5YUX8"/>
<comment type="similarity">
    <text evidence="2">Belongs to the glycosyl hydrolase 29 family.</text>
</comment>
<dbReference type="GO" id="GO:0006004">
    <property type="term" value="P:fucose metabolic process"/>
    <property type="evidence" value="ECO:0007669"/>
    <property type="project" value="InterPro"/>
</dbReference>
<protein>
    <recommendedName>
        <fullName evidence="3">alpha-L-fucosidase</fullName>
        <ecNumber evidence="3">3.2.1.51</ecNumber>
    </recommendedName>
</protein>
<dbReference type="GO" id="GO:0016139">
    <property type="term" value="P:glycoside catabolic process"/>
    <property type="evidence" value="ECO:0007669"/>
    <property type="project" value="TreeGrafter"/>
</dbReference>
<dbReference type="GO" id="GO:0005764">
    <property type="term" value="C:lysosome"/>
    <property type="evidence" value="ECO:0007669"/>
    <property type="project" value="TreeGrafter"/>
</dbReference>
<dbReference type="InterPro" id="IPR013780">
    <property type="entry name" value="Glyco_hydro_b"/>
</dbReference>
<proteinExistence type="inferred from homology"/>
<dbReference type="Pfam" id="PF16757">
    <property type="entry name" value="Fucosidase_C"/>
    <property type="match status" value="1"/>
</dbReference>
<evidence type="ECO:0000256" key="6">
    <source>
        <dbReference type="ARBA" id="ARBA00023295"/>
    </source>
</evidence>
<dbReference type="Pfam" id="PF01120">
    <property type="entry name" value="Alpha_L_fucos"/>
    <property type="match status" value="1"/>
</dbReference>
<comment type="caution">
    <text evidence="9">The sequence shown here is derived from an EMBL/GenBank/DDBJ whole genome shotgun (WGS) entry which is preliminary data.</text>
</comment>
<keyword evidence="5" id="KW-0378">Hydrolase</keyword>
<evidence type="ECO:0000259" key="8">
    <source>
        <dbReference type="Pfam" id="PF16757"/>
    </source>
</evidence>
<comment type="function">
    <text evidence="1">Alpha-L-fucosidase is responsible for hydrolyzing the alpha-1,6-linked fucose joined to the reducing-end N-acetylglucosamine of the carbohydrate moieties of glycoproteins.</text>
</comment>
<dbReference type="InterPro" id="IPR017853">
    <property type="entry name" value="GH"/>
</dbReference>
<gene>
    <name evidence="9" type="ORF">CA13_02460</name>
</gene>
<dbReference type="GO" id="GO:0004560">
    <property type="term" value="F:alpha-L-fucosidase activity"/>
    <property type="evidence" value="ECO:0007669"/>
    <property type="project" value="InterPro"/>
</dbReference>
<keyword evidence="10" id="KW-1185">Reference proteome</keyword>
<evidence type="ECO:0000259" key="7">
    <source>
        <dbReference type="Pfam" id="PF01120"/>
    </source>
</evidence>
<name>A0A5C5YUX8_9BACT</name>
<dbReference type="InterPro" id="IPR031919">
    <property type="entry name" value="Fucosidase_C"/>
</dbReference>
<sequence length="538" mass="61405">MFNTKSICLAIVISVTATPILGQEYDATWESLQNYEAPEWYEDAKLGFWPIWGIYSVPAFKGDHAAEWYGRWMYCQQGQSSRNNQGLATHLHHIKTYGDPSTVGYKDLIPMWTADKFDADQWADLCVEGGAKYFCTLAVFHDSFCLWDSKLTKWNSVEMGPRRDIVKELADAMRKKGLKYGVSNHSAWNYRFFQWNHINGYDAKNPAYEDLYGSPIVAPNADQVRIKPEEQMEKRSEWVNRSGDIVQPSERDLDRWLQRTKEVTDLYQPDLHYFDWGMNPPIFESRRKDFAAHYYNKAIQWKKGAIGAPGVVLNYKNSATFKAGSAVRDFERGAFKDIADMVWQTDDSIYDGNNWGFAEGIPIKPTNVIVDELIDIISKRGVLMLAIAPKADGTFPEDQKKMIRELGAWLKVCGEAVYATRPYVVLGEVSKAWNQRDDHGHLKYIGTPEDIRFTRNKANTVLFATVLDWPGETLTIKTLAGADLSNLKSIRLLGTHSDLKWRATGNGLEITMPKQPDYEMAYPVRIEFVDSIPSPAPR</sequence>
<dbReference type="PIRSF" id="PIRSF001092">
    <property type="entry name" value="Alpha-L-fucosidase"/>
    <property type="match status" value="1"/>
</dbReference>
<evidence type="ECO:0000256" key="2">
    <source>
        <dbReference type="ARBA" id="ARBA00007951"/>
    </source>
</evidence>
<dbReference type="PANTHER" id="PTHR10030">
    <property type="entry name" value="ALPHA-L-FUCOSIDASE"/>
    <property type="match status" value="1"/>
</dbReference>
<feature type="domain" description="Glycoside hydrolase family 29 N-terminal" evidence="7">
    <location>
        <begin position="22"/>
        <end position="415"/>
    </location>
</feature>
<dbReference type="InterPro" id="IPR000933">
    <property type="entry name" value="Glyco_hydro_29"/>
</dbReference>
<dbReference type="RefSeq" id="WP_419193788.1">
    <property type="nucleotide sequence ID" value="NZ_SJPJ01000001.1"/>
</dbReference>
<evidence type="ECO:0000256" key="3">
    <source>
        <dbReference type="ARBA" id="ARBA00012662"/>
    </source>
</evidence>
<evidence type="ECO:0000256" key="5">
    <source>
        <dbReference type="ARBA" id="ARBA00022801"/>
    </source>
</evidence>
<dbReference type="SMART" id="SM00812">
    <property type="entry name" value="Alpha_L_fucos"/>
    <property type="match status" value="1"/>
</dbReference>
<evidence type="ECO:0000313" key="10">
    <source>
        <dbReference type="Proteomes" id="UP000315010"/>
    </source>
</evidence>
<dbReference type="InterPro" id="IPR016286">
    <property type="entry name" value="FUC_metazoa-typ"/>
</dbReference>